<keyword evidence="10" id="KW-0804">Transcription</keyword>
<dbReference type="SUPFAM" id="SSF82199">
    <property type="entry name" value="SET domain"/>
    <property type="match status" value="1"/>
</dbReference>
<keyword evidence="9" id="KW-0805">Transcription regulation</keyword>
<feature type="compositionally biased region" description="Basic residues" evidence="14">
    <location>
        <begin position="1843"/>
        <end position="1854"/>
    </location>
</feature>
<evidence type="ECO:0000256" key="12">
    <source>
        <dbReference type="PROSITE-ProRule" id="PRU00042"/>
    </source>
</evidence>
<dbReference type="SMART" id="SM00355">
    <property type="entry name" value="ZnF_C2H2"/>
    <property type="match status" value="21"/>
</dbReference>
<dbReference type="CDD" id="cd19193">
    <property type="entry name" value="PR-SET_PRDM7_9"/>
    <property type="match status" value="1"/>
</dbReference>
<dbReference type="InterPro" id="IPR044417">
    <property type="entry name" value="PRDM7_9_PR-SET"/>
</dbReference>
<dbReference type="PANTHER" id="PTHR16515:SF49">
    <property type="entry name" value="GASTRULA ZINC FINGER PROTEIN XLCGF49.1-LIKE-RELATED"/>
    <property type="match status" value="1"/>
</dbReference>
<dbReference type="GO" id="GO:0042054">
    <property type="term" value="F:histone methyltransferase activity"/>
    <property type="evidence" value="ECO:0007669"/>
    <property type="project" value="InterPro"/>
</dbReference>
<dbReference type="GO" id="GO:0010468">
    <property type="term" value="P:regulation of gene expression"/>
    <property type="evidence" value="ECO:0007669"/>
    <property type="project" value="TreeGrafter"/>
</dbReference>
<feature type="compositionally biased region" description="Low complexity" evidence="14">
    <location>
        <begin position="55"/>
        <end position="76"/>
    </location>
</feature>
<feature type="domain" description="C2H2-type" evidence="15">
    <location>
        <begin position="1377"/>
        <end position="1404"/>
    </location>
</feature>
<keyword evidence="5" id="KW-0479">Metal-binding</keyword>
<feature type="region of interest" description="Disordered" evidence="14">
    <location>
        <begin position="1257"/>
        <end position="1286"/>
    </location>
</feature>
<feature type="coiled-coil region" evidence="13">
    <location>
        <begin position="97"/>
        <end position="131"/>
    </location>
</feature>
<keyword evidence="13" id="KW-0175">Coiled coil</keyword>
<evidence type="ECO:0000259" key="15">
    <source>
        <dbReference type="PROSITE" id="PS50157"/>
    </source>
</evidence>
<evidence type="ECO:0000256" key="10">
    <source>
        <dbReference type="ARBA" id="ARBA00023163"/>
    </source>
</evidence>
<evidence type="ECO:0000256" key="3">
    <source>
        <dbReference type="ARBA" id="ARBA00022679"/>
    </source>
</evidence>
<feature type="domain" description="C2H2-type" evidence="15">
    <location>
        <begin position="930"/>
        <end position="959"/>
    </location>
</feature>
<evidence type="ECO:0000313" key="17">
    <source>
        <dbReference type="EMBL" id="PFX29580.1"/>
    </source>
</evidence>
<feature type="compositionally biased region" description="Polar residues" evidence="14">
    <location>
        <begin position="163"/>
        <end position="193"/>
    </location>
</feature>
<comment type="caution">
    <text evidence="17">The sequence shown here is derived from an EMBL/GenBank/DDBJ whole genome shotgun (WGS) entry which is preliminary data.</text>
</comment>
<feature type="region of interest" description="Disordered" evidence="14">
    <location>
        <begin position="1202"/>
        <end position="1225"/>
    </location>
</feature>
<dbReference type="SUPFAM" id="SSF57667">
    <property type="entry name" value="beta-beta-alpha zinc fingers"/>
    <property type="match status" value="6"/>
</dbReference>
<dbReference type="InterPro" id="IPR050331">
    <property type="entry name" value="Zinc_finger"/>
</dbReference>
<keyword evidence="2" id="KW-0489">Methyltransferase</keyword>
<feature type="domain" description="C2H2-type" evidence="15">
    <location>
        <begin position="1427"/>
        <end position="1450"/>
    </location>
</feature>
<evidence type="ECO:0000256" key="13">
    <source>
        <dbReference type="SAM" id="Coils"/>
    </source>
</evidence>
<feature type="domain" description="C2H2-type" evidence="15">
    <location>
        <begin position="1770"/>
        <end position="1800"/>
    </location>
</feature>
<organism evidence="17 18">
    <name type="scientific">Stylophora pistillata</name>
    <name type="common">Smooth cauliflower coral</name>
    <dbReference type="NCBI Taxonomy" id="50429"/>
    <lineage>
        <taxon>Eukaryota</taxon>
        <taxon>Metazoa</taxon>
        <taxon>Cnidaria</taxon>
        <taxon>Anthozoa</taxon>
        <taxon>Hexacorallia</taxon>
        <taxon>Scleractinia</taxon>
        <taxon>Astrocoeniina</taxon>
        <taxon>Pocilloporidae</taxon>
        <taxon>Stylophora</taxon>
    </lineage>
</organism>
<feature type="domain" description="C2H2-type" evidence="15">
    <location>
        <begin position="1237"/>
        <end position="1264"/>
    </location>
</feature>
<feature type="domain" description="C2H2-type" evidence="15">
    <location>
        <begin position="1659"/>
        <end position="1682"/>
    </location>
</feature>
<evidence type="ECO:0000256" key="1">
    <source>
        <dbReference type="ARBA" id="ARBA00004123"/>
    </source>
</evidence>
<keyword evidence="7 12" id="KW-0863">Zinc-finger</keyword>
<accession>A0A2B4SL26</accession>
<dbReference type="STRING" id="50429.A0A2B4SL26"/>
<feature type="compositionally biased region" description="Polar residues" evidence="14">
    <location>
        <begin position="1863"/>
        <end position="1873"/>
    </location>
</feature>
<dbReference type="Pfam" id="PF00096">
    <property type="entry name" value="zf-C2H2"/>
    <property type="match status" value="4"/>
</dbReference>
<dbReference type="GO" id="GO:0032259">
    <property type="term" value="P:methylation"/>
    <property type="evidence" value="ECO:0007669"/>
    <property type="project" value="UniProtKB-KW"/>
</dbReference>
<reference evidence="18" key="1">
    <citation type="journal article" date="2017" name="bioRxiv">
        <title>Comparative analysis of the genomes of Stylophora pistillata and Acropora digitifera provides evidence for extensive differences between species of corals.</title>
        <authorList>
            <person name="Voolstra C.R."/>
            <person name="Li Y."/>
            <person name="Liew Y.J."/>
            <person name="Baumgarten S."/>
            <person name="Zoccola D."/>
            <person name="Flot J.-F."/>
            <person name="Tambutte S."/>
            <person name="Allemand D."/>
            <person name="Aranda M."/>
        </authorList>
    </citation>
    <scope>NUCLEOTIDE SEQUENCE [LARGE SCALE GENOMIC DNA]</scope>
</reference>
<keyword evidence="6" id="KW-0677">Repeat</keyword>
<keyword evidence="3" id="KW-0808">Transferase</keyword>
<protein>
    <submittedName>
        <fullName evidence="17">Testis-expressed sequence 9 protein</fullName>
    </submittedName>
</protein>
<dbReference type="SMART" id="SM00317">
    <property type="entry name" value="SET"/>
    <property type="match status" value="1"/>
</dbReference>
<feature type="coiled-coil region" evidence="13">
    <location>
        <begin position="277"/>
        <end position="434"/>
    </location>
</feature>
<evidence type="ECO:0000259" key="16">
    <source>
        <dbReference type="PROSITE" id="PS50280"/>
    </source>
</evidence>
<feature type="domain" description="C2H2-type" evidence="15">
    <location>
        <begin position="1122"/>
        <end position="1149"/>
    </location>
</feature>
<dbReference type="InterPro" id="IPR001214">
    <property type="entry name" value="SET_dom"/>
</dbReference>
<feature type="compositionally biased region" description="Basic residues" evidence="14">
    <location>
        <begin position="200"/>
        <end position="209"/>
    </location>
</feature>
<dbReference type="PROSITE" id="PS50157">
    <property type="entry name" value="ZINC_FINGER_C2H2_2"/>
    <property type="match status" value="18"/>
</dbReference>
<feature type="domain" description="C2H2-type" evidence="15">
    <location>
        <begin position="1294"/>
        <end position="1323"/>
    </location>
</feature>
<feature type="domain" description="C2H2-type" evidence="15">
    <location>
        <begin position="1180"/>
        <end position="1207"/>
    </location>
</feature>
<feature type="region of interest" description="Disordered" evidence="14">
    <location>
        <begin position="156"/>
        <end position="229"/>
    </location>
</feature>
<dbReference type="Pfam" id="PF21549">
    <property type="entry name" value="PRDM2_PR"/>
    <property type="match status" value="1"/>
</dbReference>
<name>A0A2B4SL26_STYPI</name>
<sequence>MRNIRHRLSGATSWFPVCIGFQNGARIETEKPVSTSLDFKSTRKHKLSDKAFTMSRPSSAAKRSSSFSSNGGRKSAGSLPRSSSTEKPPSGKTKNIAQGLLSKEEEYMRLNAQLEERTASLIKEAEEVMHDQDELLARPTASEVELSEDLKDLLPSMDFSNVDRPSSSAFKQKPEGSSITTTQTRPVSSTAGKQGSRPTSRTKKRKPKSKISSAPGSVTHTPVPSDDPIDMLQDRITLANTISTLEDEAQDYNYTTTTTDDSVLPVGAEEMGSEATIRFLKAKLRVMQEELDRVVEECNKKDEKKSAIDKKVKELTEEQGRLQKTNQGLQSQIDKYKKLYDDCKHKNDGLEQQMVSLRKDLDSIQREQKQAASNKNVTEVRLNRALEEAEKYRTALQKAKSQSKDSGEQDRKRIDQLLAENKRLEKQKNELMAGFKKQMKLIDVLKRQKMPVHCSTGQLLKEPDVLPKLTCLFEKEIVHETTENVKESNCVEPQEKNGEELMIAHCEVSEIACIIKLQDGSTEEDKEKREIVIDIVSCEDQEMAFDMKPKANDDIMTQTNSILSEVFQINSDVKLEVNGNEDQFVDIISCEDVKEAIVTSNAGTMQNKPKLKEFIIPLQKLRVSTNYVNKKPEVEEDEYIFCNHCDKLRIGDCSVHGGLRWIKEPTAVMEKDGLTRARSTIPSSMDLKISSIPDAGLGIFAKERFEADVVFGPYWGDKIDVADLTPNMDQSYMWDIIENGRVTHVVDARGEEHSNWLRFVNCARNEDEQNLVAFQFRGEIYYRSFKTIEPGMELLVWYGDKYACGPIQCQKCFVVCSGPVSFANHNKFRCQLNNDHHRWRCIHCDRSFKDQKRLHFHKYIHKGVKPFTCGVCGSVFAFKSSKDRHHKQMHSAVTSNCRCSMCSSVFNNKSRLWQHERTVHAVKRLSDGSFECLECQKRFTQLVNLQRHRKQKAHSDSKEFSCKTCSKVFKKEENLVRHEALHKPSGPFTCSECGKFCLSSNDLRKHILHNHAKVDANKAVEGSKSDKEVNITQGSSEKRKVRDTLDCHICKKEFLYTFTYSKHMREKHPRYKVARCGICSKVCNDKRRLALHMATRHRKSKSSAKLKPIISDSGGKASKGMYQCDLCPKKFTLLESLAAHIGHHNRRKILDNHRSCKRKVLAKPSLNGKSSPKLGPTATFNCKVCNKSFETWTSLRSHVAYHSRSPSQSSEKASGELLPSSSRQDRLTLRNTAGSTFSCKVCNKSFESLTSLRSHIAHHSRRPSQSGDKSFCEPLSSSSRQAKPPLRSAASSAFDCRICNKSFKSVKALRCHSTDHCHSPSQKSLKSLTAFTSDAFPSSSSSQVRQKIPQPSKDLSGTQLVPGSKKSVSLVSPSKQFICEVCGKGFHLKKTLQSHRGHHFRNRHMLNKHGNRSASQSKSKTMDASKFKCRHCVKHFMTYSGLSKHMRKLHVDFSFSSQSSASKMKFTSVTRKCRHCSSEFQTADGLRKHLRNKHPKQMHDPDEECRPRRINEYKTTTVNKKQCRRCKVKFFPSQSVKRSYCMRCCRNLSSASESISPPSRQSSINSNIQKNVQSIGRKRNLNHLSMSSKKISMRAFQCYYCQEGCSTINSLFKHMIVVHRNDFGSNPAGSRKPLDYLSENEAQNNTRNMQNFQTKTCLWSCQYCNKQLQTESGLRKHVKNIHGKKVHVSNQRTKLEKNNCNESSDSNMAESTRVCRLCKVNFSCNKSRDCLSCSGKLLSQKSVSSSQIEERRSRPHRSTTLSTRNDVGAFRCLYCRKGFSTINSFYKHSVIAHSHSPKKPFSSQVSSDSNSNSIQCVPTNFAPWKCEDCGKRFQSSSGFTRHVANKHGKKRRSSVGRECQSKGKCNSKGNSRQLVKGKKPPLQITASETISNCEKGNAPLSARLSPAATVMSETVTNKLLRKRTKRTNLTCRYKCKQCEKSFTSSSGRWRHMNAMHKKKNERCEGVLPAIQNFKQKSDGRAFPCESSPMKFSCLGDHSKDVMLVHSRKNIPSPSKVCHLKLDASGESSAMRDEKSFCHQDCICFEGRAPNASRDRQQEHEKARWLNRRSEGKLNGFVSNLKDPMCADRSLDSSAPLITVTSVESLSNKIHDGKSSKQHSSSSLGDVHPSYCGSNHRIKVLPTLRVNSSPYKCVIDCDSSSTKRKLLEHSNKSHSGNALSSSNGLSRPALRNITCLQNGNEVCC</sequence>
<feature type="region of interest" description="Disordered" evidence="14">
    <location>
        <begin position="1842"/>
        <end position="1880"/>
    </location>
</feature>
<dbReference type="EMBL" id="LSMT01000063">
    <property type="protein sequence ID" value="PFX29580.1"/>
    <property type="molecule type" value="Genomic_DNA"/>
</dbReference>
<dbReference type="InterPro" id="IPR013087">
    <property type="entry name" value="Znf_C2H2_type"/>
</dbReference>
<dbReference type="Gene3D" id="2.170.270.10">
    <property type="entry name" value="SET domain"/>
    <property type="match status" value="1"/>
</dbReference>
<keyword evidence="11" id="KW-0539">Nucleus</keyword>
<feature type="domain" description="C2H2-type" evidence="15">
    <location>
        <begin position="1824"/>
        <end position="1852"/>
    </location>
</feature>
<keyword evidence="4" id="KW-0949">S-adenosyl-L-methionine</keyword>
<evidence type="ECO:0000256" key="6">
    <source>
        <dbReference type="ARBA" id="ARBA00022737"/>
    </source>
</evidence>
<keyword evidence="8" id="KW-0862">Zinc</keyword>
<evidence type="ECO:0000256" key="5">
    <source>
        <dbReference type="ARBA" id="ARBA00022723"/>
    </source>
</evidence>
<evidence type="ECO:0000313" key="18">
    <source>
        <dbReference type="Proteomes" id="UP000225706"/>
    </source>
</evidence>
<dbReference type="OrthoDB" id="40579at2759"/>
<feature type="domain" description="C2H2-type" evidence="15">
    <location>
        <begin position="1045"/>
        <end position="1073"/>
    </location>
</feature>
<comment type="subcellular location">
    <subcellularLocation>
        <location evidence="1">Nucleus</location>
    </subcellularLocation>
</comment>
<dbReference type="InterPro" id="IPR036236">
    <property type="entry name" value="Znf_C2H2_sf"/>
</dbReference>
<dbReference type="Proteomes" id="UP000225706">
    <property type="component" value="Unassembled WGS sequence"/>
</dbReference>
<dbReference type="PROSITE" id="PS50280">
    <property type="entry name" value="SET"/>
    <property type="match status" value="1"/>
</dbReference>
<evidence type="ECO:0000256" key="4">
    <source>
        <dbReference type="ARBA" id="ARBA00022691"/>
    </source>
</evidence>
<feature type="region of interest" description="Disordered" evidence="14">
    <location>
        <begin position="32"/>
        <end position="96"/>
    </location>
</feature>
<dbReference type="GO" id="GO:0008270">
    <property type="term" value="F:zinc ion binding"/>
    <property type="evidence" value="ECO:0007669"/>
    <property type="project" value="UniProtKB-KW"/>
</dbReference>
<dbReference type="PANTHER" id="PTHR16515">
    <property type="entry name" value="PR DOMAIN ZINC FINGER PROTEIN"/>
    <property type="match status" value="1"/>
</dbReference>
<feature type="domain" description="C2H2-type" evidence="15">
    <location>
        <begin position="839"/>
        <end position="866"/>
    </location>
</feature>
<evidence type="ECO:0000256" key="9">
    <source>
        <dbReference type="ARBA" id="ARBA00023015"/>
    </source>
</evidence>
<feature type="domain" description="C2H2-type" evidence="15">
    <location>
        <begin position="897"/>
        <end position="925"/>
    </location>
</feature>
<feature type="domain" description="C2H2-type" evidence="15">
    <location>
        <begin position="988"/>
        <end position="1016"/>
    </location>
</feature>
<dbReference type="Gene3D" id="3.30.160.60">
    <property type="entry name" value="Classic Zinc Finger"/>
    <property type="match status" value="9"/>
</dbReference>
<evidence type="ECO:0000256" key="7">
    <source>
        <dbReference type="ARBA" id="ARBA00022771"/>
    </source>
</evidence>
<feature type="domain" description="C2H2-type" evidence="15">
    <location>
        <begin position="1933"/>
        <end position="1961"/>
    </location>
</feature>
<feature type="domain" description="C2H2-type" evidence="15">
    <location>
        <begin position="960"/>
        <end position="987"/>
    </location>
</feature>
<dbReference type="GO" id="GO:0005634">
    <property type="term" value="C:nucleus"/>
    <property type="evidence" value="ECO:0007669"/>
    <property type="project" value="UniProtKB-SubCell"/>
</dbReference>
<keyword evidence="18" id="KW-1185">Reference proteome</keyword>
<evidence type="ECO:0000256" key="2">
    <source>
        <dbReference type="ARBA" id="ARBA00022603"/>
    </source>
</evidence>
<feature type="domain" description="C2H2-type" evidence="15">
    <location>
        <begin position="867"/>
        <end position="895"/>
    </location>
</feature>
<dbReference type="InterPro" id="IPR046341">
    <property type="entry name" value="SET_dom_sf"/>
</dbReference>
<dbReference type="Pfam" id="PF13912">
    <property type="entry name" value="zf-C2H2_6"/>
    <property type="match status" value="4"/>
</dbReference>
<dbReference type="Gene3D" id="1.10.287.1490">
    <property type="match status" value="1"/>
</dbReference>
<feature type="domain" description="C2H2-type" evidence="15">
    <location>
        <begin position="1471"/>
        <end position="1499"/>
    </location>
</feature>
<feature type="domain" description="SET" evidence="16">
    <location>
        <begin position="685"/>
        <end position="799"/>
    </location>
</feature>
<evidence type="ECO:0000256" key="8">
    <source>
        <dbReference type="ARBA" id="ARBA00022833"/>
    </source>
</evidence>
<gene>
    <name evidence="17" type="primary">Tex9</name>
    <name evidence="17" type="ORF">AWC38_SpisGene5612</name>
</gene>
<feature type="region of interest" description="Disordered" evidence="14">
    <location>
        <begin position="1336"/>
        <end position="1366"/>
    </location>
</feature>
<dbReference type="PROSITE" id="PS00028">
    <property type="entry name" value="ZINC_FINGER_C2H2_1"/>
    <property type="match status" value="20"/>
</dbReference>
<evidence type="ECO:0000256" key="14">
    <source>
        <dbReference type="SAM" id="MobiDB-lite"/>
    </source>
</evidence>
<proteinExistence type="predicted"/>
<feature type="compositionally biased region" description="Polar residues" evidence="14">
    <location>
        <begin position="80"/>
        <end position="96"/>
    </location>
</feature>
<evidence type="ECO:0000256" key="11">
    <source>
        <dbReference type="ARBA" id="ARBA00023242"/>
    </source>
</evidence>